<sequence>MMELKVLKDWQLQIGGETNIFDYISSNINPENVYLMGKYIFFPDISRFKEGFFLSERISEEAYNTWFHQLKGNIIEVEKIINHVHVYELFGHAENISDEVFLEIGKQIVLSWKMYLQCLFPSNNFIVDFNDGSDDYGPTVTFYQKYS</sequence>
<comment type="caution">
    <text evidence="1">The sequence shown here is derived from an EMBL/GenBank/DDBJ whole genome shotgun (WGS) entry which is preliminary data.</text>
</comment>
<name>A0A3D9C261_9FLAO</name>
<keyword evidence="2" id="KW-1185">Reference proteome</keyword>
<dbReference type="RefSeq" id="WP_115973276.1">
    <property type="nucleotide sequence ID" value="NZ_QNVT01000032.1"/>
</dbReference>
<evidence type="ECO:0000313" key="1">
    <source>
        <dbReference type="EMBL" id="REC59818.1"/>
    </source>
</evidence>
<dbReference type="Proteomes" id="UP000256686">
    <property type="component" value="Unassembled WGS sequence"/>
</dbReference>
<evidence type="ECO:0000313" key="2">
    <source>
        <dbReference type="Proteomes" id="UP000256686"/>
    </source>
</evidence>
<dbReference type="EMBL" id="QNVT01000032">
    <property type="protein sequence ID" value="REC59818.1"/>
    <property type="molecule type" value="Genomic_DNA"/>
</dbReference>
<accession>A0A3D9C261</accession>
<organism evidence="1 2">
    <name type="scientific">Chryseobacterium pennae</name>
    <dbReference type="NCBI Taxonomy" id="2258962"/>
    <lineage>
        <taxon>Bacteria</taxon>
        <taxon>Pseudomonadati</taxon>
        <taxon>Bacteroidota</taxon>
        <taxon>Flavobacteriia</taxon>
        <taxon>Flavobacteriales</taxon>
        <taxon>Weeksellaceae</taxon>
        <taxon>Chryseobacterium group</taxon>
        <taxon>Chryseobacterium</taxon>
    </lineage>
</organism>
<reference evidence="2" key="1">
    <citation type="submission" date="2018-06" db="EMBL/GenBank/DDBJ databases">
        <authorList>
            <person name="Lum Nde A."/>
            <person name="Hugo C."/>
        </authorList>
    </citation>
    <scope>NUCLEOTIDE SEQUENCE [LARGE SCALE GENOMIC DNA]</scope>
    <source>
        <strain evidence="2">1_F178</strain>
    </source>
</reference>
<proteinExistence type="predicted"/>
<dbReference type="AlphaFoldDB" id="A0A3D9C261"/>
<protein>
    <submittedName>
        <fullName evidence="1">Uncharacterized protein</fullName>
    </submittedName>
</protein>
<gene>
    <name evidence="1" type="ORF">DRF65_24130</name>
</gene>